<evidence type="ECO:0000313" key="1">
    <source>
        <dbReference type="EMBL" id="KAF2745437.1"/>
    </source>
</evidence>
<name>A0A6A6V8H1_9PLEO</name>
<protein>
    <submittedName>
        <fullName evidence="1">Uncharacterized protein</fullName>
    </submittedName>
</protein>
<evidence type="ECO:0000313" key="2">
    <source>
        <dbReference type="Proteomes" id="UP000799440"/>
    </source>
</evidence>
<dbReference type="EMBL" id="MU006582">
    <property type="protein sequence ID" value="KAF2745437.1"/>
    <property type="molecule type" value="Genomic_DNA"/>
</dbReference>
<gene>
    <name evidence="1" type="ORF">M011DRAFT_378486</name>
</gene>
<proteinExistence type="predicted"/>
<dbReference type="AlphaFoldDB" id="A0A6A6V8H1"/>
<organism evidence="1 2">
    <name type="scientific">Sporormia fimetaria CBS 119925</name>
    <dbReference type="NCBI Taxonomy" id="1340428"/>
    <lineage>
        <taxon>Eukaryota</taxon>
        <taxon>Fungi</taxon>
        <taxon>Dikarya</taxon>
        <taxon>Ascomycota</taxon>
        <taxon>Pezizomycotina</taxon>
        <taxon>Dothideomycetes</taxon>
        <taxon>Pleosporomycetidae</taxon>
        <taxon>Pleosporales</taxon>
        <taxon>Sporormiaceae</taxon>
        <taxon>Sporormia</taxon>
    </lineage>
</organism>
<sequence>LANDSLTNLTYISRTLPPLARVLELQGGFLESLTIRSPERMCSETPLYNGSELALLSAASRLTHLGVNVDRNGTWPWETLGLLASIPSLRSLDIWLDITSDCRREMPDAGLHNTNITCEGEEHYRTPHVGVEAASEVFQYLRDKKVGEALDNVAFFVGDWEPPWNGPLYFPLWIEGKRASVRCTAQNGVGDKAWCRVEKGEQYWKKDEY</sequence>
<dbReference type="Proteomes" id="UP000799440">
    <property type="component" value="Unassembled WGS sequence"/>
</dbReference>
<dbReference type="OrthoDB" id="3945550at2759"/>
<reference evidence="1" key="1">
    <citation type="journal article" date="2020" name="Stud. Mycol.">
        <title>101 Dothideomycetes genomes: a test case for predicting lifestyles and emergence of pathogens.</title>
        <authorList>
            <person name="Haridas S."/>
            <person name="Albert R."/>
            <person name="Binder M."/>
            <person name="Bloem J."/>
            <person name="Labutti K."/>
            <person name="Salamov A."/>
            <person name="Andreopoulos B."/>
            <person name="Baker S."/>
            <person name="Barry K."/>
            <person name="Bills G."/>
            <person name="Bluhm B."/>
            <person name="Cannon C."/>
            <person name="Castanera R."/>
            <person name="Culley D."/>
            <person name="Daum C."/>
            <person name="Ezra D."/>
            <person name="Gonzalez J."/>
            <person name="Henrissat B."/>
            <person name="Kuo A."/>
            <person name="Liang C."/>
            <person name="Lipzen A."/>
            <person name="Lutzoni F."/>
            <person name="Magnuson J."/>
            <person name="Mondo S."/>
            <person name="Nolan M."/>
            <person name="Ohm R."/>
            <person name="Pangilinan J."/>
            <person name="Park H.-J."/>
            <person name="Ramirez L."/>
            <person name="Alfaro M."/>
            <person name="Sun H."/>
            <person name="Tritt A."/>
            <person name="Yoshinaga Y."/>
            <person name="Zwiers L.-H."/>
            <person name="Turgeon B."/>
            <person name="Goodwin S."/>
            <person name="Spatafora J."/>
            <person name="Crous P."/>
            <person name="Grigoriev I."/>
        </authorList>
    </citation>
    <scope>NUCLEOTIDE SEQUENCE</scope>
    <source>
        <strain evidence="1">CBS 119925</strain>
    </source>
</reference>
<feature type="non-terminal residue" evidence="1">
    <location>
        <position position="209"/>
    </location>
</feature>
<accession>A0A6A6V8H1</accession>
<feature type="non-terminal residue" evidence="1">
    <location>
        <position position="1"/>
    </location>
</feature>
<keyword evidence="2" id="KW-1185">Reference proteome</keyword>